<dbReference type="SUPFAM" id="SSF48403">
    <property type="entry name" value="Ankyrin repeat"/>
    <property type="match status" value="1"/>
</dbReference>
<dbReference type="Gene3D" id="1.25.40.20">
    <property type="entry name" value="Ankyrin repeat-containing domain"/>
    <property type="match status" value="1"/>
</dbReference>
<dbReference type="PRINTS" id="PR01415">
    <property type="entry name" value="ANKYRIN"/>
</dbReference>
<evidence type="ECO:0000313" key="5">
    <source>
        <dbReference type="Proteomes" id="UP000717515"/>
    </source>
</evidence>
<comment type="caution">
    <text evidence="4">The sequence shown here is derived from an EMBL/GenBank/DDBJ whole genome shotgun (WGS) entry which is preliminary data.</text>
</comment>
<dbReference type="SMART" id="SM00248">
    <property type="entry name" value="ANK"/>
    <property type="match status" value="3"/>
</dbReference>
<dbReference type="AlphaFoldDB" id="A0A9P8A8V6"/>
<keyword evidence="1" id="KW-0677">Repeat</keyword>
<name>A0A9P8A8V6_MORAP</name>
<dbReference type="PROSITE" id="PS50297">
    <property type="entry name" value="ANK_REP_REGION"/>
    <property type="match status" value="1"/>
</dbReference>
<sequence length="218" mass="23636">MVFSSFISSWNLSSLLHQFIAPSHHRYIIPSSTYLSNMSQNDGASNEEILMAACKDDNLDMLEEVLSADSSNFDINHTDGLGNSALHNAARCGSTGCLEILLYYDGIKVNVINRIEGDTPLHKAAAYSDPEIALEMVQILVNRGASADSRCKRVPVLPVSFLIFQNKMKQTAADIAPGNTHGAVKKFLEMAALSSLADLRDVPADDSDNSDDVASDDE</sequence>
<dbReference type="Proteomes" id="UP000717515">
    <property type="component" value="Unassembled WGS sequence"/>
</dbReference>
<dbReference type="EMBL" id="JAIFTL010000029">
    <property type="protein sequence ID" value="KAG9325955.1"/>
    <property type="molecule type" value="Genomic_DNA"/>
</dbReference>
<organism evidence="4 5">
    <name type="scientific">Mortierella alpina</name>
    <name type="common">Oleaginous fungus</name>
    <name type="synonym">Mortierella renispora</name>
    <dbReference type="NCBI Taxonomy" id="64518"/>
    <lineage>
        <taxon>Eukaryota</taxon>
        <taxon>Fungi</taxon>
        <taxon>Fungi incertae sedis</taxon>
        <taxon>Mucoromycota</taxon>
        <taxon>Mortierellomycotina</taxon>
        <taxon>Mortierellomycetes</taxon>
        <taxon>Mortierellales</taxon>
        <taxon>Mortierellaceae</taxon>
        <taxon>Mortierella</taxon>
    </lineage>
</organism>
<dbReference type="Pfam" id="PF12796">
    <property type="entry name" value="Ank_2"/>
    <property type="match status" value="1"/>
</dbReference>
<protein>
    <submittedName>
        <fullName evidence="4">Uncharacterized protein</fullName>
    </submittedName>
</protein>
<dbReference type="PANTHER" id="PTHR24134:SF9">
    <property type="entry name" value="ANKYRIN REPEAT AND SOCS BOX PROTEIN 8"/>
    <property type="match status" value="1"/>
</dbReference>
<dbReference type="PROSITE" id="PS50088">
    <property type="entry name" value="ANK_REPEAT"/>
    <property type="match status" value="1"/>
</dbReference>
<evidence type="ECO:0000256" key="3">
    <source>
        <dbReference type="PROSITE-ProRule" id="PRU00023"/>
    </source>
</evidence>
<keyword evidence="2 3" id="KW-0040">ANK repeat</keyword>
<reference evidence="4" key="1">
    <citation type="submission" date="2021-07" db="EMBL/GenBank/DDBJ databases">
        <title>Draft genome of Mortierella alpina, strain LL118, isolated from an aspen leaf litter sample.</title>
        <authorList>
            <person name="Yang S."/>
            <person name="Vinatzer B.A."/>
        </authorList>
    </citation>
    <scope>NUCLEOTIDE SEQUENCE</scope>
    <source>
        <strain evidence="4">LL118</strain>
    </source>
</reference>
<gene>
    <name evidence="4" type="ORF">KVV02_005799</name>
</gene>
<evidence type="ECO:0000256" key="2">
    <source>
        <dbReference type="ARBA" id="ARBA00023043"/>
    </source>
</evidence>
<feature type="repeat" description="ANK" evidence="3">
    <location>
        <begin position="116"/>
        <end position="152"/>
    </location>
</feature>
<dbReference type="InterPro" id="IPR036770">
    <property type="entry name" value="Ankyrin_rpt-contain_sf"/>
</dbReference>
<evidence type="ECO:0000256" key="1">
    <source>
        <dbReference type="ARBA" id="ARBA00022737"/>
    </source>
</evidence>
<dbReference type="PANTHER" id="PTHR24134">
    <property type="entry name" value="ANKYRIN REPEAT-CONTAINING PROTEIN DDB_G0279043"/>
    <property type="match status" value="1"/>
</dbReference>
<evidence type="ECO:0000313" key="4">
    <source>
        <dbReference type="EMBL" id="KAG9325955.1"/>
    </source>
</evidence>
<accession>A0A9P8A8V6</accession>
<proteinExistence type="predicted"/>
<dbReference type="InterPro" id="IPR002110">
    <property type="entry name" value="Ankyrin_rpt"/>
</dbReference>